<name>A0A3B0TVF9_9ZZZZ</name>
<feature type="non-terminal residue" evidence="1">
    <location>
        <position position="63"/>
    </location>
</feature>
<evidence type="ECO:0000313" key="1">
    <source>
        <dbReference type="EMBL" id="VAW21968.1"/>
    </source>
</evidence>
<organism evidence="1">
    <name type="scientific">hydrothermal vent metagenome</name>
    <dbReference type="NCBI Taxonomy" id="652676"/>
    <lineage>
        <taxon>unclassified sequences</taxon>
        <taxon>metagenomes</taxon>
        <taxon>ecological metagenomes</taxon>
    </lineage>
</organism>
<dbReference type="EMBL" id="UOEQ01000387">
    <property type="protein sequence ID" value="VAW21968.1"/>
    <property type="molecule type" value="Genomic_DNA"/>
</dbReference>
<proteinExistence type="predicted"/>
<sequence length="63" mass="7098">MKFRIVIGALFFSLFMNMGAAWAHSLASFQNTLARDEPSYTAIDLQTPEFELTDIDGNIINNE</sequence>
<dbReference type="AlphaFoldDB" id="A0A3B0TVF9"/>
<reference evidence="1" key="1">
    <citation type="submission" date="2018-06" db="EMBL/GenBank/DDBJ databases">
        <authorList>
            <person name="Zhirakovskaya E."/>
        </authorList>
    </citation>
    <scope>NUCLEOTIDE SEQUENCE</scope>
</reference>
<accession>A0A3B0TVF9</accession>
<protein>
    <submittedName>
        <fullName evidence="1">Uncharacterized protein</fullName>
    </submittedName>
</protein>
<gene>
    <name evidence="1" type="ORF">MNBD_ALPHA11-34</name>
</gene>